<accession>A0A3D9UML3</accession>
<evidence type="ECO:0000313" key="2">
    <source>
        <dbReference type="EMBL" id="REF30698.1"/>
    </source>
</evidence>
<gene>
    <name evidence="2" type="ORF">DFJ65_1713</name>
</gene>
<dbReference type="EMBL" id="QTUA01000001">
    <property type="protein sequence ID" value="REF30698.1"/>
    <property type="molecule type" value="Genomic_DNA"/>
</dbReference>
<dbReference type="RefSeq" id="WP_170144040.1">
    <property type="nucleotide sequence ID" value="NZ_QTUA01000001.1"/>
</dbReference>
<keyword evidence="3" id="KW-1185">Reference proteome</keyword>
<evidence type="ECO:0000313" key="3">
    <source>
        <dbReference type="Proteomes" id="UP000256253"/>
    </source>
</evidence>
<protein>
    <submittedName>
        <fullName evidence="2">Uncharacterized protein</fullName>
    </submittedName>
</protein>
<dbReference type="Proteomes" id="UP000256253">
    <property type="component" value="Unassembled WGS sequence"/>
</dbReference>
<proteinExistence type="predicted"/>
<comment type="caution">
    <text evidence="2">The sequence shown here is derived from an EMBL/GenBank/DDBJ whole genome shotgun (WGS) entry which is preliminary data.</text>
</comment>
<reference evidence="2 3" key="1">
    <citation type="submission" date="2018-08" db="EMBL/GenBank/DDBJ databases">
        <title>Sequencing the genomes of 1000 actinobacteria strains.</title>
        <authorList>
            <person name="Klenk H.-P."/>
        </authorList>
    </citation>
    <scope>NUCLEOTIDE SEQUENCE [LARGE SCALE GENOMIC DNA]</scope>
    <source>
        <strain evidence="2 3">DSM 22967</strain>
    </source>
</reference>
<organism evidence="2 3">
    <name type="scientific">Calidifontibacter indicus</name>
    <dbReference type="NCBI Taxonomy" id="419650"/>
    <lineage>
        <taxon>Bacteria</taxon>
        <taxon>Bacillati</taxon>
        <taxon>Actinomycetota</taxon>
        <taxon>Actinomycetes</taxon>
        <taxon>Micrococcales</taxon>
        <taxon>Dermacoccaceae</taxon>
        <taxon>Calidifontibacter</taxon>
    </lineage>
</organism>
<feature type="compositionally biased region" description="Acidic residues" evidence="1">
    <location>
        <begin position="1"/>
        <end position="15"/>
    </location>
</feature>
<feature type="region of interest" description="Disordered" evidence="1">
    <location>
        <begin position="1"/>
        <end position="46"/>
    </location>
</feature>
<evidence type="ECO:0000256" key="1">
    <source>
        <dbReference type="SAM" id="MobiDB-lite"/>
    </source>
</evidence>
<dbReference type="AlphaFoldDB" id="A0A3D9UML3"/>
<sequence length="46" mass="4763">MTDESTPNTDEESVDQDVKQAEEAAAGPAEERDPGNGTPASTGEVE</sequence>
<name>A0A3D9UML3_9MICO</name>